<comment type="subunit">
    <text evidence="1">Monomer.</text>
</comment>
<evidence type="ECO:0000313" key="6">
    <source>
        <dbReference type="Proteomes" id="UP000016570"/>
    </source>
</evidence>
<dbReference type="eggNOG" id="COG2834">
    <property type="taxonomic scope" value="Bacteria"/>
</dbReference>
<evidence type="ECO:0000256" key="1">
    <source>
        <dbReference type="ARBA" id="ARBA00011245"/>
    </source>
</evidence>
<dbReference type="GO" id="GO:0015031">
    <property type="term" value="P:protein transport"/>
    <property type="evidence" value="ECO:0007669"/>
    <property type="project" value="UniProtKB-KW"/>
</dbReference>
<dbReference type="EMBL" id="BATJ01000003">
    <property type="protein sequence ID" value="GAD66336.1"/>
    <property type="molecule type" value="Genomic_DNA"/>
</dbReference>
<dbReference type="Pfam" id="PF03548">
    <property type="entry name" value="LolA"/>
    <property type="match status" value="1"/>
</dbReference>
<evidence type="ECO:0000256" key="2">
    <source>
        <dbReference type="ARBA" id="ARBA00022448"/>
    </source>
</evidence>
<dbReference type="SUPFAM" id="SSF89392">
    <property type="entry name" value="Prokaryotic lipoproteins and lipoprotein localization factors"/>
    <property type="match status" value="1"/>
</dbReference>
<organism evidence="5 6">
    <name type="scientific">Vibrio proteolyticus NBRC 13287</name>
    <dbReference type="NCBI Taxonomy" id="1219065"/>
    <lineage>
        <taxon>Bacteria</taxon>
        <taxon>Pseudomonadati</taxon>
        <taxon>Pseudomonadota</taxon>
        <taxon>Gammaproteobacteria</taxon>
        <taxon>Vibrionales</taxon>
        <taxon>Vibrionaceae</taxon>
        <taxon>Vibrio</taxon>
    </lineage>
</organism>
<evidence type="ECO:0008006" key="7">
    <source>
        <dbReference type="Google" id="ProtNLM"/>
    </source>
</evidence>
<keyword evidence="2" id="KW-0813">Transport</keyword>
<evidence type="ECO:0000256" key="4">
    <source>
        <dbReference type="ARBA" id="ARBA00022927"/>
    </source>
</evidence>
<dbReference type="InterPro" id="IPR029046">
    <property type="entry name" value="LolA/LolB/LppX"/>
</dbReference>
<accession>U2ZF93</accession>
<dbReference type="InterPro" id="IPR004564">
    <property type="entry name" value="OM_lipoprot_carrier_LolA-like"/>
</dbReference>
<gene>
    <name evidence="5" type="ORF">VPR01S_03_02460</name>
</gene>
<keyword evidence="3" id="KW-0732">Signal</keyword>
<dbReference type="Gene3D" id="2.50.20.10">
    <property type="entry name" value="Lipoprotein localisation LolA/LolB/LppX"/>
    <property type="match status" value="1"/>
</dbReference>
<keyword evidence="4" id="KW-0653">Protein transport</keyword>
<evidence type="ECO:0000313" key="5">
    <source>
        <dbReference type="EMBL" id="GAD66336.1"/>
    </source>
</evidence>
<protein>
    <recommendedName>
        <fullName evidence="7">Outer membrane lipoprotein carrier protein LolA</fullName>
    </recommendedName>
</protein>
<dbReference type="STRING" id="1219065.VPR01S_03_02460"/>
<keyword evidence="6" id="KW-1185">Reference proteome</keyword>
<dbReference type="Proteomes" id="UP000016570">
    <property type="component" value="Unassembled WGS sequence"/>
</dbReference>
<sequence length="195" mass="22429">MALLLSPLCLAQVTDLMSLQHQLAQHNIVRGEFTQQREIAMFDQPLESSGQFVLDKKYGLLWQQTTPFPVNLVLTEDKLQQTFADQSPQVVTAQDNPMAFYFTRVFLAVFHGDTAVLKQQFELSFHVENGQWVLILTPKQAPLDKVFQRITLSGQTDIEQLTLQELRGDNTRIQFHHQTHQPETLSDAEQTQFDF</sequence>
<dbReference type="CDD" id="cd16325">
    <property type="entry name" value="LolA"/>
    <property type="match status" value="1"/>
</dbReference>
<proteinExistence type="predicted"/>
<comment type="caution">
    <text evidence="5">The sequence shown here is derived from an EMBL/GenBank/DDBJ whole genome shotgun (WGS) entry which is preliminary data.</text>
</comment>
<evidence type="ECO:0000256" key="3">
    <source>
        <dbReference type="ARBA" id="ARBA00022729"/>
    </source>
</evidence>
<name>U2ZF93_VIBPR</name>
<dbReference type="AlphaFoldDB" id="U2ZF93"/>
<reference evidence="5 6" key="1">
    <citation type="submission" date="2013-09" db="EMBL/GenBank/DDBJ databases">
        <title>Whole genome shotgun sequence of Vibrio proteolyticus NBRC 13287.</title>
        <authorList>
            <person name="Isaki S."/>
            <person name="Hosoyama A."/>
            <person name="Numata M."/>
            <person name="Hashimoto M."/>
            <person name="Hosoyama Y."/>
            <person name="Tsuchikane K."/>
            <person name="Noguchi M."/>
            <person name="Hirakata S."/>
            <person name="Ichikawa N."/>
            <person name="Ohji S."/>
            <person name="Yamazoe A."/>
            <person name="Fujita N."/>
        </authorList>
    </citation>
    <scope>NUCLEOTIDE SEQUENCE [LARGE SCALE GENOMIC DNA]</scope>
    <source>
        <strain evidence="5 6">NBRC 13287</strain>
    </source>
</reference>